<dbReference type="PANTHER" id="PTHR13504">
    <property type="entry name" value="FIDO DOMAIN-CONTAINING PROTEIN DDB_G0283145"/>
    <property type="match status" value="1"/>
</dbReference>
<evidence type="ECO:0000259" key="9">
    <source>
        <dbReference type="PROSITE" id="PS51459"/>
    </source>
</evidence>
<dbReference type="AlphaFoldDB" id="A0A7J4JZ98"/>
<accession>A0A7J4JZ98</accession>
<comment type="subcellular location">
    <subcellularLocation>
        <location evidence="1">Membrane</location>
        <topology evidence="1">Single-pass membrane protein</topology>
    </subcellularLocation>
</comment>
<gene>
    <name evidence="10" type="ORF">HA222_02905</name>
</gene>
<dbReference type="SUPFAM" id="SSF140931">
    <property type="entry name" value="Fic-like"/>
    <property type="match status" value="1"/>
</dbReference>
<dbReference type="Gene3D" id="1.10.3290.10">
    <property type="entry name" value="Fido-like domain"/>
    <property type="match status" value="1"/>
</dbReference>
<feature type="domain" description="Fido" evidence="9">
    <location>
        <begin position="156"/>
        <end position="300"/>
    </location>
</feature>
<organism evidence="10 11">
    <name type="scientific">Candidatus Iainarchaeum sp</name>
    <dbReference type="NCBI Taxonomy" id="3101447"/>
    <lineage>
        <taxon>Archaea</taxon>
        <taxon>Candidatus Iainarchaeota</taxon>
        <taxon>Candidatus Iainarchaeia</taxon>
        <taxon>Candidatus Iainarchaeales</taxon>
        <taxon>Candidatus Iainarchaeaceae</taxon>
        <taxon>Candidatus Iainarchaeum</taxon>
    </lineage>
</organism>
<evidence type="ECO:0000256" key="2">
    <source>
        <dbReference type="ARBA" id="ARBA00022692"/>
    </source>
</evidence>
<sequence length="315" mass="36722">MTSLAKTISGKEYYYSQLVYFIFGKTKGFSKYIGLKKPSEAKLAEVEEKFRTELVEKLSGKKFTVENISKDDFIKALLFNQAFKKKFNSLTPMQKKKFEIDQTILFTLTTLTTEDVDVSLNDVKNALSKKSDFSMREQISKNMINAVQEIKEGNKVDENYLLKLHKMTMAEFETKNPGQFRNKQVYLHKADKDNPLGAEIAYRPPNHAEVPKRIEEFTEWYNSTSINPLEKASQAHARLYRIHPFLDGNKRICRLIFNKTLIDNGFPLLNVSEKKEQYFQSLIESTEQNSPKQFTEFVLSEYLRQVKEFLKKVIL</sequence>
<keyword evidence="2" id="KW-0812">Transmembrane</keyword>
<dbReference type="GO" id="GO:0005524">
    <property type="term" value="F:ATP binding"/>
    <property type="evidence" value="ECO:0007669"/>
    <property type="project" value="UniProtKB-KW"/>
</dbReference>
<dbReference type="InterPro" id="IPR036597">
    <property type="entry name" value="Fido-like_dom_sf"/>
</dbReference>
<protein>
    <submittedName>
        <fullName evidence="10">Fic family protein</fullName>
    </submittedName>
</protein>
<evidence type="ECO:0000256" key="7">
    <source>
        <dbReference type="ARBA" id="ARBA00022989"/>
    </source>
</evidence>
<keyword evidence="5" id="KW-0802">TPR repeat</keyword>
<dbReference type="PANTHER" id="PTHR13504:SF34">
    <property type="entry name" value="PROTEIN ADENYLYLTRANSFERASE FICD"/>
    <property type="match status" value="1"/>
</dbReference>
<dbReference type="PROSITE" id="PS51459">
    <property type="entry name" value="FIDO"/>
    <property type="match status" value="1"/>
</dbReference>
<keyword evidence="7" id="KW-1133">Transmembrane helix</keyword>
<evidence type="ECO:0000256" key="4">
    <source>
        <dbReference type="ARBA" id="ARBA00022741"/>
    </source>
</evidence>
<evidence type="ECO:0000313" key="10">
    <source>
        <dbReference type="EMBL" id="HIH21585.1"/>
    </source>
</evidence>
<evidence type="ECO:0000256" key="5">
    <source>
        <dbReference type="ARBA" id="ARBA00022803"/>
    </source>
</evidence>
<dbReference type="GO" id="GO:0016020">
    <property type="term" value="C:membrane"/>
    <property type="evidence" value="ECO:0007669"/>
    <property type="project" value="UniProtKB-SubCell"/>
</dbReference>
<dbReference type="InterPro" id="IPR040198">
    <property type="entry name" value="Fido_containing"/>
</dbReference>
<comment type="caution">
    <text evidence="10">The sequence shown here is derived from an EMBL/GenBank/DDBJ whole genome shotgun (WGS) entry which is preliminary data.</text>
</comment>
<evidence type="ECO:0000256" key="1">
    <source>
        <dbReference type="ARBA" id="ARBA00004167"/>
    </source>
</evidence>
<dbReference type="EMBL" id="DUFW01000046">
    <property type="protein sequence ID" value="HIH21585.1"/>
    <property type="molecule type" value="Genomic_DNA"/>
</dbReference>
<evidence type="ECO:0000256" key="6">
    <source>
        <dbReference type="ARBA" id="ARBA00022840"/>
    </source>
</evidence>
<keyword evidence="3" id="KW-0677">Repeat</keyword>
<keyword evidence="6" id="KW-0067">ATP-binding</keyword>
<keyword evidence="4" id="KW-0547">Nucleotide-binding</keyword>
<dbReference type="Proteomes" id="UP000590964">
    <property type="component" value="Unassembled WGS sequence"/>
</dbReference>
<evidence type="ECO:0000256" key="3">
    <source>
        <dbReference type="ARBA" id="ARBA00022737"/>
    </source>
</evidence>
<name>A0A7J4JZ98_9ARCH</name>
<keyword evidence="8" id="KW-0472">Membrane</keyword>
<dbReference type="InterPro" id="IPR003812">
    <property type="entry name" value="Fido"/>
</dbReference>
<dbReference type="Pfam" id="PF02661">
    <property type="entry name" value="Fic"/>
    <property type="match status" value="1"/>
</dbReference>
<evidence type="ECO:0000256" key="8">
    <source>
        <dbReference type="ARBA" id="ARBA00023136"/>
    </source>
</evidence>
<reference evidence="11" key="1">
    <citation type="journal article" date="2020" name="bioRxiv">
        <title>A rank-normalized archaeal taxonomy based on genome phylogeny resolves widespread incomplete and uneven classifications.</title>
        <authorList>
            <person name="Rinke C."/>
            <person name="Chuvochina M."/>
            <person name="Mussig A.J."/>
            <person name="Chaumeil P.-A."/>
            <person name="Waite D.W."/>
            <person name="Whitman W.B."/>
            <person name="Parks D.H."/>
            <person name="Hugenholtz P."/>
        </authorList>
    </citation>
    <scope>NUCLEOTIDE SEQUENCE [LARGE SCALE GENOMIC DNA]</scope>
</reference>
<proteinExistence type="predicted"/>
<evidence type="ECO:0000313" key="11">
    <source>
        <dbReference type="Proteomes" id="UP000590964"/>
    </source>
</evidence>